<dbReference type="EMBL" id="JABEPP010000002">
    <property type="protein sequence ID" value="NNM71919.1"/>
    <property type="molecule type" value="Genomic_DNA"/>
</dbReference>
<evidence type="ECO:0000256" key="1">
    <source>
        <dbReference type="SAM" id="Coils"/>
    </source>
</evidence>
<evidence type="ECO:0000313" key="3">
    <source>
        <dbReference type="Proteomes" id="UP000564885"/>
    </source>
</evidence>
<dbReference type="RefSeq" id="WP_171217445.1">
    <property type="nucleotide sequence ID" value="NZ_JABEPP010000002.1"/>
</dbReference>
<feature type="coiled-coil region" evidence="1">
    <location>
        <begin position="6"/>
        <end position="105"/>
    </location>
</feature>
<reference evidence="2 3" key="1">
    <citation type="submission" date="2020-04" db="EMBL/GenBank/DDBJ databases">
        <title>Enterovirga sp. isolate from soil.</title>
        <authorList>
            <person name="Chea S."/>
            <person name="Kim D.-U."/>
        </authorList>
    </citation>
    <scope>NUCLEOTIDE SEQUENCE [LARGE SCALE GENOMIC DNA]</scope>
    <source>
        <strain evidence="2 3">DB1703</strain>
    </source>
</reference>
<proteinExistence type="predicted"/>
<keyword evidence="1" id="KW-0175">Coiled coil</keyword>
<name>A0A849I690_9HYPH</name>
<dbReference type="Pfam" id="PF20089">
    <property type="entry name" value="DUF6481"/>
    <property type="match status" value="1"/>
</dbReference>
<dbReference type="AlphaFoldDB" id="A0A849I690"/>
<dbReference type="InterPro" id="IPR045510">
    <property type="entry name" value="DUF6481"/>
</dbReference>
<comment type="caution">
    <text evidence="2">The sequence shown here is derived from an EMBL/GenBank/DDBJ whole genome shotgun (WGS) entry which is preliminary data.</text>
</comment>
<keyword evidence="3" id="KW-1185">Reference proteome</keyword>
<dbReference type="Proteomes" id="UP000564885">
    <property type="component" value="Unassembled WGS sequence"/>
</dbReference>
<gene>
    <name evidence="2" type="ORF">HJG44_05855</name>
</gene>
<protein>
    <submittedName>
        <fullName evidence="2">Uncharacterized protein</fullName>
    </submittedName>
</protein>
<sequence>MAFAKRNDFNDRREAAENARKAMLERFKARPPADDPVMLAKQAERIAIAEAREKRRAEREAARRAEEERIAAEKLAAELAELQRREEEARRRAEAEALLDAARKAARDLRYANRKSKKRR</sequence>
<evidence type="ECO:0000313" key="2">
    <source>
        <dbReference type="EMBL" id="NNM71919.1"/>
    </source>
</evidence>
<accession>A0A849I690</accession>
<organism evidence="2 3">
    <name type="scientific">Enterovirga aerilata</name>
    <dbReference type="NCBI Taxonomy" id="2730920"/>
    <lineage>
        <taxon>Bacteria</taxon>
        <taxon>Pseudomonadati</taxon>
        <taxon>Pseudomonadota</taxon>
        <taxon>Alphaproteobacteria</taxon>
        <taxon>Hyphomicrobiales</taxon>
        <taxon>Methylobacteriaceae</taxon>
        <taxon>Enterovirga</taxon>
    </lineage>
</organism>